<organism evidence="3 4">
    <name type="scientific">Bacillus zhangzhouensis</name>
    <dbReference type="NCBI Taxonomy" id="1178540"/>
    <lineage>
        <taxon>Bacteria</taxon>
        <taxon>Bacillati</taxon>
        <taxon>Bacillota</taxon>
        <taxon>Bacilli</taxon>
        <taxon>Bacillales</taxon>
        <taxon>Bacillaceae</taxon>
        <taxon>Bacillus</taxon>
    </lineage>
</organism>
<dbReference type="AlphaFoldDB" id="A0A081L9C5"/>
<dbReference type="Pfam" id="PF00899">
    <property type="entry name" value="ThiF"/>
    <property type="match status" value="1"/>
</dbReference>
<dbReference type="Proteomes" id="UP000028091">
    <property type="component" value="Unassembled WGS sequence"/>
</dbReference>
<evidence type="ECO:0000313" key="4">
    <source>
        <dbReference type="Proteomes" id="UP000028091"/>
    </source>
</evidence>
<dbReference type="EMBL" id="JOTP01000015">
    <property type="protein sequence ID" value="KEP25851.1"/>
    <property type="molecule type" value="Genomic_DNA"/>
</dbReference>
<dbReference type="GO" id="GO:0008146">
    <property type="term" value="F:sulfotransferase activity"/>
    <property type="evidence" value="ECO:0007669"/>
    <property type="project" value="TreeGrafter"/>
</dbReference>
<dbReference type="OrthoDB" id="9804286at2"/>
<dbReference type="RefSeq" id="WP_034322846.1">
    <property type="nucleotide sequence ID" value="NZ_JOTP01000015.1"/>
</dbReference>
<dbReference type="PANTHER" id="PTHR10953:SF102">
    <property type="entry name" value="ADENYLYLTRANSFERASE AND SULFURTRANSFERASE MOCS3"/>
    <property type="match status" value="1"/>
</dbReference>
<dbReference type="GO" id="GO:0004792">
    <property type="term" value="F:thiosulfate-cyanide sulfurtransferase activity"/>
    <property type="evidence" value="ECO:0007669"/>
    <property type="project" value="TreeGrafter"/>
</dbReference>
<dbReference type="CDD" id="cd00757">
    <property type="entry name" value="ThiF_MoeB_HesA_family"/>
    <property type="match status" value="1"/>
</dbReference>
<gene>
    <name evidence="3" type="ORF">BA70_05020</name>
</gene>
<dbReference type="FunFam" id="3.40.50.720:FF:000080">
    <property type="entry name" value="Thiazole biosynthesis adenylyltransferase ThiF"/>
    <property type="match status" value="1"/>
</dbReference>
<evidence type="ECO:0000256" key="1">
    <source>
        <dbReference type="ARBA" id="ARBA00009919"/>
    </source>
</evidence>
<dbReference type="GO" id="GO:0008641">
    <property type="term" value="F:ubiquitin-like modifier activating enzyme activity"/>
    <property type="evidence" value="ECO:0007669"/>
    <property type="project" value="InterPro"/>
</dbReference>
<sequence>MSTRYSRQELFSPIGTDGQKQLNASKAVIIGAGALGTASAEMLVRAGVGSVTILDRDYIEWSNLQRQQLYTEQDVQDRLPKAVAAKKRLKQVNSEVCVRGIVIDVTAQNIDELVSGASIIVDAADNFEVRMIANDAAIKHQIPFFYGACVASYGIQFTVIPGETPCLHCLLEHLPAQGMTCDTAGIISPVVQQVAAYQVADALKSLTGHQVTPILRSFDLWTNERSDIRSVSSLKKEQCPSCGLKTYPFLSYDQRAKADVLCGRNTVQIRSAAGTPPPLHEVALRLKKAGMDVLENPYLLSCQKDEFKLVLFKDGRALVHGTSDIAKARTIYHQWIG</sequence>
<comment type="similarity">
    <text evidence="1">Belongs to the HesA/MoeB/ThiF family.</text>
</comment>
<proteinExistence type="inferred from homology"/>
<dbReference type="InterPro" id="IPR000594">
    <property type="entry name" value="ThiF_NAD_FAD-bd"/>
</dbReference>
<reference evidence="3 4" key="1">
    <citation type="submission" date="2012-09" db="EMBL/GenBank/DDBJ databases">
        <title>Genome Sequence of Bacillus sp. DW5-4.</title>
        <authorList>
            <person name="Lai Q."/>
            <person name="Liu Y."/>
            <person name="Shao Z."/>
        </authorList>
    </citation>
    <scope>NUCLEOTIDE SEQUENCE [LARGE SCALE GENOMIC DNA]</scope>
    <source>
        <strain evidence="3 4">DW5-4</strain>
    </source>
</reference>
<comment type="caution">
    <text evidence="3">The sequence shown here is derived from an EMBL/GenBank/DDBJ whole genome shotgun (WGS) entry which is preliminary data.</text>
</comment>
<evidence type="ECO:0000313" key="3">
    <source>
        <dbReference type="EMBL" id="KEP25851.1"/>
    </source>
</evidence>
<protein>
    <submittedName>
        <fullName evidence="3">Thiamine biosynthesis protein MoeB</fullName>
    </submittedName>
</protein>
<feature type="domain" description="THIF-type NAD/FAD binding fold" evidence="2">
    <location>
        <begin position="5"/>
        <end position="240"/>
    </location>
</feature>
<dbReference type="Gene3D" id="3.40.50.720">
    <property type="entry name" value="NAD(P)-binding Rossmann-like Domain"/>
    <property type="match status" value="1"/>
</dbReference>
<dbReference type="PANTHER" id="PTHR10953">
    <property type="entry name" value="UBIQUITIN-ACTIVATING ENZYME E1"/>
    <property type="match status" value="1"/>
</dbReference>
<dbReference type="SUPFAM" id="SSF69572">
    <property type="entry name" value="Activating enzymes of the ubiquitin-like proteins"/>
    <property type="match status" value="1"/>
</dbReference>
<accession>A0A081L9C5</accession>
<name>A0A081L9C5_9BACI</name>
<dbReference type="InterPro" id="IPR045886">
    <property type="entry name" value="ThiF/MoeB/HesA"/>
</dbReference>
<keyword evidence="4" id="KW-1185">Reference proteome</keyword>
<dbReference type="InterPro" id="IPR035985">
    <property type="entry name" value="Ubiquitin-activating_enz"/>
</dbReference>
<dbReference type="GO" id="GO:0016779">
    <property type="term" value="F:nucleotidyltransferase activity"/>
    <property type="evidence" value="ECO:0007669"/>
    <property type="project" value="TreeGrafter"/>
</dbReference>
<dbReference type="GO" id="GO:0005829">
    <property type="term" value="C:cytosol"/>
    <property type="evidence" value="ECO:0007669"/>
    <property type="project" value="TreeGrafter"/>
</dbReference>
<dbReference type="eggNOG" id="COG0476">
    <property type="taxonomic scope" value="Bacteria"/>
</dbReference>
<evidence type="ECO:0000259" key="2">
    <source>
        <dbReference type="Pfam" id="PF00899"/>
    </source>
</evidence>